<feature type="signal peptide" evidence="16">
    <location>
        <begin position="1"/>
        <end position="27"/>
    </location>
</feature>
<dbReference type="OrthoDB" id="9758472at2"/>
<dbReference type="InterPro" id="IPR037066">
    <property type="entry name" value="Plug_dom_sf"/>
</dbReference>
<evidence type="ECO:0000259" key="18">
    <source>
        <dbReference type="Pfam" id="PF07715"/>
    </source>
</evidence>
<gene>
    <name evidence="19" type="ORF">SAMN04488128_1011112</name>
</gene>
<dbReference type="GO" id="GO:0015891">
    <property type="term" value="P:siderophore transport"/>
    <property type="evidence" value="ECO:0007669"/>
    <property type="project" value="InterPro"/>
</dbReference>
<evidence type="ECO:0000256" key="14">
    <source>
        <dbReference type="PROSITE-ProRule" id="PRU01360"/>
    </source>
</evidence>
<keyword evidence="11 14" id="KW-0472">Membrane</keyword>
<evidence type="ECO:0000256" key="3">
    <source>
        <dbReference type="ARBA" id="ARBA00022448"/>
    </source>
</evidence>
<keyword evidence="12" id="KW-0675">Receptor</keyword>
<keyword evidence="3 14" id="KW-0813">Transport</keyword>
<dbReference type="Gene3D" id="2.60.40.1120">
    <property type="entry name" value="Carboxypeptidase-like, regulatory domain"/>
    <property type="match status" value="1"/>
</dbReference>
<evidence type="ECO:0000313" key="19">
    <source>
        <dbReference type="EMBL" id="SJZ66241.1"/>
    </source>
</evidence>
<keyword evidence="10 15" id="KW-0798">TonB box</keyword>
<accession>A0A1T4MHB0</accession>
<feature type="domain" description="TonB-dependent receptor-like beta-barrel" evidence="17">
    <location>
        <begin position="358"/>
        <end position="789"/>
    </location>
</feature>
<dbReference type="SUPFAM" id="SSF49464">
    <property type="entry name" value="Carboxypeptidase regulatory domain-like"/>
    <property type="match status" value="1"/>
</dbReference>
<evidence type="ECO:0000256" key="13">
    <source>
        <dbReference type="ARBA" id="ARBA00023237"/>
    </source>
</evidence>
<keyword evidence="7 16" id="KW-0732">Signal</keyword>
<protein>
    <submittedName>
        <fullName evidence="19">Iron complex outermembrane recepter protein</fullName>
    </submittedName>
</protein>
<evidence type="ECO:0000256" key="16">
    <source>
        <dbReference type="SAM" id="SignalP"/>
    </source>
</evidence>
<dbReference type="InterPro" id="IPR039426">
    <property type="entry name" value="TonB-dep_rcpt-like"/>
</dbReference>
<evidence type="ECO:0000256" key="5">
    <source>
        <dbReference type="ARBA" id="ARBA00022496"/>
    </source>
</evidence>
<evidence type="ECO:0000259" key="17">
    <source>
        <dbReference type="Pfam" id="PF00593"/>
    </source>
</evidence>
<evidence type="ECO:0000256" key="2">
    <source>
        <dbReference type="ARBA" id="ARBA00009810"/>
    </source>
</evidence>
<dbReference type="InterPro" id="IPR036942">
    <property type="entry name" value="Beta-barrel_TonB_sf"/>
</dbReference>
<evidence type="ECO:0000256" key="7">
    <source>
        <dbReference type="ARBA" id="ARBA00022729"/>
    </source>
</evidence>
<evidence type="ECO:0000256" key="15">
    <source>
        <dbReference type="RuleBase" id="RU003357"/>
    </source>
</evidence>
<dbReference type="CDD" id="cd01347">
    <property type="entry name" value="ligand_gated_channel"/>
    <property type="match status" value="1"/>
</dbReference>
<evidence type="ECO:0000313" key="20">
    <source>
        <dbReference type="Proteomes" id="UP000190367"/>
    </source>
</evidence>
<evidence type="ECO:0000256" key="1">
    <source>
        <dbReference type="ARBA" id="ARBA00004571"/>
    </source>
</evidence>
<dbReference type="GO" id="GO:0038023">
    <property type="term" value="F:signaling receptor activity"/>
    <property type="evidence" value="ECO:0007669"/>
    <property type="project" value="InterPro"/>
</dbReference>
<evidence type="ECO:0000256" key="6">
    <source>
        <dbReference type="ARBA" id="ARBA00022692"/>
    </source>
</evidence>
<organism evidence="19 20">
    <name type="scientific">Chitinophaga eiseniae</name>
    <dbReference type="NCBI Taxonomy" id="634771"/>
    <lineage>
        <taxon>Bacteria</taxon>
        <taxon>Pseudomonadati</taxon>
        <taxon>Bacteroidota</taxon>
        <taxon>Chitinophagia</taxon>
        <taxon>Chitinophagales</taxon>
        <taxon>Chitinophagaceae</taxon>
        <taxon>Chitinophaga</taxon>
    </lineage>
</organism>
<dbReference type="NCBIfam" id="TIGR01783">
    <property type="entry name" value="TonB-siderophor"/>
    <property type="match status" value="1"/>
</dbReference>
<dbReference type="Proteomes" id="UP000190367">
    <property type="component" value="Unassembled WGS sequence"/>
</dbReference>
<evidence type="ECO:0000256" key="8">
    <source>
        <dbReference type="ARBA" id="ARBA00023004"/>
    </source>
</evidence>
<sequence>MERRFGIVISKIVTLGLLLLFVLNASANDPETEKAGVIRGKVLTSDARPAADVMIVLAEPNVTTTTEADGSFVFRHVSPGKYHLLITLAGYSTITEEVTVEQGQTATVSFTLEASSKALQEVVVKGNHSGITRKSTYEVAKIPLKNIENPQVYTTITKELLQQQQVFSVDDAMQNATGVTKMWDATGRGGDGGGYYSMRGFVVQSQLRNGIAGNVTSRIDASNLERIEVMKGPSATLFGSNLTSYGGLINRVTKKPYDHFGGEAGFAVGSFGFNRFSADINTPLDKNRDVLMRVNAAYNYENSFQDYGFNRSVALAPSLSYRVNDRLSFNFDAEYMAGQNTGLSAFFFSYGQPIAQLGTDRADGLNIDYKRAYAMNDLYQTSRSTNLFGQMTYRLSSQWSMQTNITSTNSYSDGPSPYFYLLTDAEVKGDPNAIGNGYISRNDQFTNNSHDNVIELQHNFNGDFNIGRLRNRFVGGIDFFHHKSNQFFGGNTYDTIYAKGDIPTYRDFNRRNLDKVYDAKGLAFTYPINLITNTYSAYVSDVLNITDNLLVQAGLRIDYFDNKGSYNDVSGKYGNGYTQTALSPKFGIVYQPIKDKVSLFANYQNGFTNKATANPNGKPFKPEQANQMEGGVKVSLLNDRITGTVSYYDIRVKDIIRPTNVPNVSVQDGTQYSKGVEVEVIAHPARGLDVVAGYAYNDSKFEKTEAKLEGLRPATAGAPTVANLWVSYRVQQGAVKGLGFGVGGNYASDNKVVNDRELGAFYLPAYTILNGSIFYENSRFRLGFKLNNITNKEYWIGYSTVNPQKTRNFTGSIAFKF</sequence>
<name>A0A1T4MHB0_9BACT</name>
<reference evidence="20" key="1">
    <citation type="submission" date="2017-02" db="EMBL/GenBank/DDBJ databases">
        <authorList>
            <person name="Varghese N."/>
            <person name="Submissions S."/>
        </authorList>
    </citation>
    <scope>NUCLEOTIDE SEQUENCE [LARGE SCALE GENOMIC DNA]</scope>
    <source>
        <strain evidence="20">DSM 22224</strain>
    </source>
</reference>
<evidence type="ECO:0000256" key="4">
    <source>
        <dbReference type="ARBA" id="ARBA00022452"/>
    </source>
</evidence>
<dbReference type="Gene3D" id="2.40.170.20">
    <property type="entry name" value="TonB-dependent receptor, beta-barrel domain"/>
    <property type="match status" value="1"/>
</dbReference>
<feature type="domain" description="TonB-dependent receptor plug" evidence="18">
    <location>
        <begin position="147"/>
        <end position="241"/>
    </location>
</feature>
<comment type="similarity">
    <text evidence="2 14 15">Belongs to the TonB-dependent receptor family.</text>
</comment>
<dbReference type="InterPro" id="IPR010105">
    <property type="entry name" value="TonB_sidphr_rcpt"/>
</dbReference>
<dbReference type="InterPro" id="IPR000531">
    <property type="entry name" value="Beta-barrel_TonB"/>
</dbReference>
<keyword evidence="8" id="KW-0408">Iron</keyword>
<dbReference type="Gene3D" id="2.170.130.10">
    <property type="entry name" value="TonB-dependent receptor, plug domain"/>
    <property type="match status" value="1"/>
</dbReference>
<dbReference type="Pfam" id="PF00593">
    <property type="entry name" value="TonB_dep_Rec_b-barrel"/>
    <property type="match status" value="1"/>
</dbReference>
<dbReference type="InterPro" id="IPR008969">
    <property type="entry name" value="CarboxyPept-like_regulatory"/>
</dbReference>
<evidence type="ECO:0000256" key="9">
    <source>
        <dbReference type="ARBA" id="ARBA00023065"/>
    </source>
</evidence>
<keyword evidence="13 14" id="KW-0998">Cell outer membrane</keyword>
<dbReference type="SUPFAM" id="SSF56935">
    <property type="entry name" value="Porins"/>
    <property type="match status" value="1"/>
</dbReference>
<dbReference type="EMBL" id="FUWZ01000001">
    <property type="protein sequence ID" value="SJZ66241.1"/>
    <property type="molecule type" value="Genomic_DNA"/>
</dbReference>
<dbReference type="RefSeq" id="WP_078667733.1">
    <property type="nucleotide sequence ID" value="NZ_FUWZ01000001.1"/>
</dbReference>
<comment type="subcellular location">
    <subcellularLocation>
        <location evidence="1 14">Cell outer membrane</location>
        <topology evidence="1 14">Multi-pass membrane protein</topology>
    </subcellularLocation>
</comment>
<dbReference type="PANTHER" id="PTHR32552">
    <property type="entry name" value="FERRICHROME IRON RECEPTOR-RELATED"/>
    <property type="match status" value="1"/>
</dbReference>
<dbReference type="AlphaFoldDB" id="A0A1T4MHB0"/>
<dbReference type="InterPro" id="IPR012910">
    <property type="entry name" value="Plug_dom"/>
</dbReference>
<evidence type="ECO:0000256" key="10">
    <source>
        <dbReference type="ARBA" id="ARBA00023077"/>
    </source>
</evidence>
<proteinExistence type="inferred from homology"/>
<dbReference type="GO" id="GO:0015344">
    <property type="term" value="F:siderophore uptake transmembrane transporter activity"/>
    <property type="evidence" value="ECO:0007669"/>
    <property type="project" value="TreeGrafter"/>
</dbReference>
<keyword evidence="4 14" id="KW-1134">Transmembrane beta strand</keyword>
<evidence type="ECO:0000256" key="12">
    <source>
        <dbReference type="ARBA" id="ARBA00023170"/>
    </source>
</evidence>
<feature type="chain" id="PRO_5012391312" evidence="16">
    <location>
        <begin position="28"/>
        <end position="817"/>
    </location>
</feature>
<keyword evidence="20" id="KW-1185">Reference proteome</keyword>
<dbReference type="PROSITE" id="PS52016">
    <property type="entry name" value="TONB_DEPENDENT_REC_3"/>
    <property type="match status" value="1"/>
</dbReference>
<keyword evidence="9" id="KW-0406">Ion transport</keyword>
<dbReference type="GO" id="GO:0009279">
    <property type="term" value="C:cell outer membrane"/>
    <property type="evidence" value="ECO:0007669"/>
    <property type="project" value="UniProtKB-SubCell"/>
</dbReference>
<dbReference type="PANTHER" id="PTHR32552:SF68">
    <property type="entry name" value="FERRICHROME OUTER MEMBRANE TRANSPORTER_PHAGE RECEPTOR"/>
    <property type="match status" value="1"/>
</dbReference>
<evidence type="ECO:0000256" key="11">
    <source>
        <dbReference type="ARBA" id="ARBA00023136"/>
    </source>
</evidence>
<dbReference type="STRING" id="634771.SAMN04488128_1011112"/>
<keyword evidence="6 14" id="KW-0812">Transmembrane</keyword>
<keyword evidence="5" id="KW-0410">Iron transport</keyword>
<dbReference type="Pfam" id="PF07715">
    <property type="entry name" value="Plug"/>
    <property type="match status" value="1"/>
</dbReference>
<dbReference type="Pfam" id="PF13715">
    <property type="entry name" value="CarbopepD_reg_2"/>
    <property type="match status" value="1"/>
</dbReference>